<evidence type="ECO:0000256" key="4">
    <source>
        <dbReference type="ARBA" id="ARBA00023143"/>
    </source>
</evidence>
<keyword evidence="8" id="KW-0969">Cilium</keyword>
<proteinExistence type="inferred from homology"/>
<dbReference type="RefSeq" id="WP_155934650.1">
    <property type="nucleotide sequence ID" value="NZ_WODC01000006.1"/>
</dbReference>
<comment type="caution">
    <text evidence="8">The sequence shown here is derived from an EMBL/GenBank/DDBJ whole genome shotgun (WGS) entry which is preliminary data.</text>
</comment>
<comment type="subcellular location">
    <subcellularLocation>
        <location evidence="1 6">Bacterial flagellum basal body</location>
    </subcellularLocation>
</comment>
<keyword evidence="9" id="KW-1185">Reference proteome</keyword>
<name>A0A7K1KPM1_9BACT</name>
<dbReference type="Proteomes" id="UP000461162">
    <property type="component" value="Unassembled WGS sequence"/>
</dbReference>
<comment type="function">
    <text evidence="5 6">Structural component of flagellum, the bacterial motility apparatus. Part of the rod structure of flagellar basal body.</text>
</comment>
<dbReference type="NCBIfam" id="NF009264">
    <property type="entry name" value="PRK12621.1"/>
    <property type="match status" value="1"/>
</dbReference>
<comment type="subunit">
    <text evidence="6">The basal body constitutes a major portion of the flagellar organelle and consists of a number of rings mounted on a central rod.</text>
</comment>
<dbReference type="PANTHER" id="PTHR30435:SF12">
    <property type="entry name" value="FLAGELLAR BASAL BODY ROD PROTEIN FLGB"/>
    <property type="match status" value="1"/>
</dbReference>
<evidence type="ECO:0000256" key="3">
    <source>
        <dbReference type="ARBA" id="ARBA00014376"/>
    </source>
</evidence>
<reference evidence="8 9" key="1">
    <citation type="submission" date="2019-11" db="EMBL/GenBank/DDBJ databases">
        <title>Pseudodesulfovibrio alkaliphilus, sp. nov., an alkaliphilic sulfate-reducing bacteria from mud volcano of Taman peninsula, Russia.</title>
        <authorList>
            <person name="Frolova A."/>
            <person name="Merkel A.Y."/>
            <person name="Slobodkin A.I."/>
        </authorList>
    </citation>
    <scope>NUCLEOTIDE SEQUENCE [LARGE SCALE GENOMIC DNA]</scope>
    <source>
        <strain evidence="8 9">F-1</strain>
    </source>
</reference>
<protein>
    <recommendedName>
        <fullName evidence="3 6">Flagellar basal body rod protein FlgB</fullName>
    </recommendedName>
</protein>
<dbReference type="NCBIfam" id="TIGR01396">
    <property type="entry name" value="FlgB"/>
    <property type="match status" value="1"/>
</dbReference>
<dbReference type="PANTHER" id="PTHR30435">
    <property type="entry name" value="FLAGELLAR PROTEIN"/>
    <property type="match status" value="1"/>
</dbReference>
<dbReference type="GO" id="GO:0030694">
    <property type="term" value="C:bacterial-type flagellum basal body, rod"/>
    <property type="evidence" value="ECO:0007669"/>
    <property type="project" value="InterPro"/>
</dbReference>
<dbReference type="AlphaFoldDB" id="A0A7K1KPM1"/>
<dbReference type="InterPro" id="IPR006300">
    <property type="entry name" value="FlgB"/>
</dbReference>
<comment type="similarity">
    <text evidence="2 6">Belongs to the flagella basal body rod proteins family.</text>
</comment>
<evidence type="ECO:0000256" key="1">
    <source>
        <dbReference type="ARBA" id="ARBA00004117"/>
    </source>
</evidence>
<feature type="domain" description="Flagellar basal body rod protein N-terminal" evidence="7">
    <location>
        <begin position="21"/>
        <end position="39"/>
    </location>
</feature>
<dbReference type="InterPro" id="IPR001444">
    <property type="entry name" value="Flag_bb_rod_N"/>
</dbReference>
<keyword evidence="4 6" id="KW-0975">Bacterial flagellum</keyword>
<evidence type="ECO:0000256" key="5">
    <source>
        <dbReference type="ARBA" id="ARBA00024934"/>
    </source>
</evidence>
<dbReference type="PIRSF" id="PIRSF002889">
    <property type="entry name" value="Rod_FlgB"/>
    <property type="match status" value="1"/>
</dbReference>
<organism evidence="8 9">
    <name type="scientific">Pseudodesulfovibrio alkaliphilus</name>
    <dbReference type="NCBI Taxonomy" id="2661613"/>
    <lineage>
        <taxon>Bacteria</taxon>
        <taxon>Pseudomonadati</taxon>
        <taxon>Thermodesulfobacteriota</taxon>
        <taxon>Desulfovibrionia</taxon>
        <taxon>Desulfovibrionales</taxon>
        <taxon>Desulfovibrionaceae</taxon>
    </lineage>
</organism>
<evidence type="ECO:0000313" key="8">
    <source>
        <dbReference type="EMBL" id="MUM78034.1"/>
    </source>
</evidence>
<dbReference type="GO" id="GO:0071978">
    <property type="term" value="P:bacterial-type flagellum-dependent swarming motility"/>
    <property type="evidence" value="ECO:0007669"/>
    <property type="project" value="TreeGrafter"/>
</dbReference>
<evidence type="ECO:0000259" key="7">
    <source>
        <dbReference type="Pfam" id="PF00460"/>
    </source>
</evidence>
<evidence type="ECO:0000256" key="2">
    <source>
        <dbReference type="ARBA" id="ARBA00009677"/>
    </source>
</evidence>
<sequence length="136" mass="15339">MKGLFGNHIHLTSKVLDMRLERQNIVTGNIANVDTPDYKARRLEFEDKLQQALNLDARGKMTRTQQNHLPAVFNADGFKGDGLKEFKPRHVYGEDSVDMDKEMAIMSKNGLMYNALASVIKKNFEGLQKVISEGGK</sequence>
<gene>
    <name evidence="8" type="primary">flgB</name>
    <name evidence="8" type="ORF">GKC30_10345</name>
</gene>
<keyword evidence="8" id="KW-0282">Flagellum</keyword>
<accession>A0A7K1KPM1</accession>
<dbReference type="EMBL" id="WODC01000006">
    <property type="protein sequence ID" value="MUM78034.1"/>
    <property type="molecule type" value="Genomic_DNA"/>
</dbReference>
<evidence type="ECO:0000256" key="6">
    <source>
        <dbReference type="PIRNR" id="PIRNR002889"/>
    </source>
</evidence>
<keyword evidence="8" id="KW-0966">Cell projection</keyword>
<evidence type="ECO:0000313" key="9">
    <source>
        <dbReference type="Proteomes" id="UP000461162"/>
    </source>
</evidence>
<dbReference type="Pfam" id="PF00460">
    <property type="entry name" value="Flg_bb_rod"/>
    <property type="match status" value="1"/>
</dbReference>